<organism evidence="1 2">
    <name type="scientific">Steinernema glaseri</name>
    <dbReference type="NCBI Taxonomy" id="37863"/>
    <lineage>
        <taxon>Eukaryota</taxon>
        <taxon>Metazoa</taxon>
        <taxon>Ecdysozoa</taxon>
        <taxon>Nematoda</taxon>
        <taxon>Chromadorea</taxon>
        <taxon>Rhabditida</taxon>
        <taxon>Tylenchina</taxon>
        <taxon>Panagrolaimomorpha</taxon>
        <taxon>Strongyloidoidea</taxon>
        <taxon>Steinernematidae</taxon>
        <taxon>Steinernema</taxon>
    </lineage>
</organism>
<name>A0A1I7Y483_9BILA</name>
<dbReference type="AlphaFoldDB" id="A0A1I7Y483"/>
<reference evidence="2" key="1">
    <citation type="submission" date="2016-11" db="UniProtKB">
        <authorList>
            <consortium name="WormBaseParasite"/>
        </authorList>
    </citation>
    <scope>IDENTIFICATION</scope>
</reference>
<evidence type="ECO:0000313" key="2">
    <source>
        <dbReference type="WBParaSite" id="L893_g12446.t1"/>
    </source>
</evidence>
<accession>A0A1I7Y483</accession>
<evidence type="ECO:0000313" key="1">
    <source>
        <dbReference type="Proteomes" id="UP000095287"/>
    </source>
</evidence>
<proteinExistence type="predicted"/>
<protein>
    <submittedName>
        <fullName evidence="2">Uncharacterized protein</fullName>
    </submittedName>
</protein>
<dbReference type="Proteomes" id="UP000095287">
    <property type="component" value="Unplaced"/>
</dbReference>
<sequence length="86" mass="9592">MCRGVAAMSKMRYQPFLVCGGKRAIGRDGLLVPGTLKLLVSAPCSEKAQDLKDQVWRSFQPLYPFVCLKNCIKMTNPSWRLESIGS</sequence>
<keyword evidence="1" id="KW-1185">Reference proteome</keyword>
<dbReference type="WBParaSite" id="L893_g12446.t1">
    <property type="protein sequence ID" value="L893_g12446.t1"/>
    <property type="gene ID" value="L893_g12446"/>
</dbReference>